<comment type="caution">
    <text evidence="3">The sequence shown here is derived from an EMBL/GenBank/DDBJ whole genome shotgun (WGS) entry which is preliminary data.</text>
</comment>
<evidence type="ECO:0000313" key="3">
    <source>
        <dbReference type="EMBL" id="EON91268.1"/>
    </source>
</evidence>
<gene>
    <name evidence="3" type="ORF">MARLIPOL_14645</name>
</gene>
<sequence length="89" mass="10027">MRTALMWLLLLAPISVLGQERPEHGLSNSVVVFESVPETRQRLDRQAGSGAPEKSELSVQSYVDSQERISETFRRAIPDKLTESSREND</sequence>
<dbReference type="OrthoDB" id="6078454at2"/>
<dbReference type="PATRIC" id="fig|1318628.3.peg.2927"/>
<proteinExistence type="predicted"/>
<dbReference type="EMBL" id="ASAD01000017">
    <property type="protein sequence ID" value="EON91268.1"/>
    <property type="molecule type" value="Genomic_DNA"/>
</dbReference>
<dbReference type="Proteomes" id="UP000016540">
    <property type="component" value="Unassembled WGS sequence"/>
</dbReference>
<protein>
    <submittedName>
        <fullName evidence="3">Uncharacterized protein</fullName>
    </submittedName>
</protein>
<name>R8AY49_9GAMM</name>
<feature type="signal peptide" evidence="2">
    <location>
        <begin position="1"/>
        <end position="18"/>
    </location>
</feature>
<accession>R8AY49</accession>
<dbReference type="AlphaFoldDB" id="R8AY49"/>
<dbReference type="RefSeq" id="WP_012139069.1">
    <property type="nucleotide sequence ID" value="NZ_KE007327.1"/>
</dbReference>
<dbReference type="STRING" id="1318628.MARLIPOL_14645"/>
<evidence type="ECO:0000256" key="1">
    <source>
        <dbReference type="SAM" id="MobiDB-lite"/>
    </source>
</evidence>
<evidence type="ECO:0000313" key="4">
    <source>
        <dbReference type="Proteomes" id="UP000016540"/>
    </source>
</evidence>
<dbReference type="HOGENOM" id="CLU_2366639_0_0_6"/>
<feature type="region of interest" description="Disordered" evidence="1">
    <location>
        <begin position="41"/>
        <end position="62"/>
    </location>
</feature>
<organism evidence="3 4">
    <name type="scientific">Marinobacter lipolyticus SM19</name>
    <dbReference type="NCBI Taxonomy" id="1318628"/>
    <lineage>
        <taxon>Bacteria</taxon>
        <taxon>Pseudomonadati</taxon>
        <taxon>Pseudomonadota</taxon>
        <taxon>Gammaproteobacteria</taxon>
        <taxon>Pseudomonadales</taxon>
        <taxon>Marinobacteraceae</taxon>
        <taxon>Marinobacter</taxon>
    </lineage>
</organism>
<reference evidence="3 4" key="1">
    <citation type="journal article" date="2013" name="Genome Announc.">
        <title>Draft Genome Sequence of the Moderately Halophilic Bacterium Marinobacter lipolyticus Strain SM19.</title>
        <authorList>
            <person name="Papke R.T."/>
            <person name="de la Haba R.R."/>
            <person name="Infante-Dominguez C."/>
            <person name="Perez D."/>
            <person name="Sanchez-Porro C."/>
            <person name="Lapierre P."/>
            <person name="Ventosa A."/>
        </authorList>
    </citation>
    <scope>NUCLEOTIDE SEQUENCE [LARGE SCALE GENOMIC DNA]</scope>
    <source>
        <strain evidence="3 4">SM19</strain>
    </source>
</reference>
<feature type="chain" id="PRO_5004451623" evidence="2">
    <location>
        <begin position="19"/>
        <end position="89"/>
    </location>
</feature>
<evidence type="ECO:0000256" key="2">
    <source>
        <dbReference type="SAM" id="SignalP"/>
    </source>
</evidence>
<keyword evidence="4" id="KW-1185">Reference proteome</keyword>
<keyword evidence="2" id="KW-0732">Signal</keyword>